<protein>
    <submittedName>
        <fullName evidence="2">Uncharacterized protein</fullName>
    </submittedName>
</protein>
<sequence>MGNIGSAFDVEKTYRAKNEAFNTSDCLPQFLFNSTNNVLGKSSFGGVKRGGVRDLHTGRTIKGGDLEALILKRQVLLAFVIPSTITLGIGAFLSARPINGRLLEDSNQK</sequence>
<dbReference type="EMBL" id="KV749382">
    <property type="protein sequence ID" value="OCL09663.1"/>
    <property type="molecule type" value="Genomic_DNA"/>
</dbReference>
<feature type="transmembrane region" description="Helical" evidence="1">
    <location>
        <begin position="75"/>
        <end position="95"/>
    </location>
</feature>
<evidence type="ECO:0000256" key="1">
    <source>
        <dbReference type="SAM" id="Phobius"/>
    </source>
</evidence>
<name>A0A8E2JU76_9PEZI</name>
<evidence type="ECO:0000313" key="3">
    <source>
        <dbReference type="Proteomes" id="UP000250140"/>
    </source>
</evidence>
<dbReference type="AlphaFoldDB" id="A0A8E2JU76"/>
<keyword evidence="1" id="KW-1133">Transmembrane helix</keyword>
<accession>A0A8E2JU76</accession>
<proteinExistence type="predicted"/>
<reference evidence="2 3" key="1">
    <citation type="journal article" date="2016" name="Nat. Commun.">
        <title>Ectomycorrhizal ecology is imprinted in the genome of the dominant symbiotic fungus Cenococcum geophilum.</title>
        <authorList>
            <consortium name="DOE Joint Genome Institute"/>
            <person name="Peter M."/>
            <person name="Kohler A."/>
            <person name="Ohm R.A."/>
            <person name="Kuo A."/>
            <person name="Krutzmann J."/>
            <person name="Morin E."/>
            <person name="Arend M."/>
            <person name="Barry K.W."/>
            <person name="Binder M."/>
            <person name="Choi C."/>
            <person name="Clum A."/>
            <person name="Copeland A."/>
            <person name="Grisel N."/>
            <person name="Haridas S."/>
            <person name="Kipfer T."/>
            <person name="LaButti K."/>
            <person name="Lindquist E."/>
            <person name="Lipzen A."/>
            <person name="Maire R."/>
            <person name="Meier B."/>
            <person name="Mihaltcheva S."/>
            <person name="Molinier V."/>
            <person name="Murat C."/>
            <person name="Poggeler S."/>
            <person name="Quandt C.A."/>
            <person name="Sperisen C."/>
            <person name="Tritt A."/>
            <person name="Tisserant E."/>
            <person name="Crous P.W."/>
            <person name="Henrissat B."/>
            <person name="Nehls U."/>
            <person name="Egli S."/>
            <person name="Spatafora J.W."/>
            <person name="Grigoriev I.V."/>
            <person name="Martin F.M."/>
        </authorList>
    </citation>
    <scope>NUCLEOTIDE SEQUENCE [LARGE SCALE GENOMIC DNA]</scope>
    <source>
        <strain evidence="2 3">CBS 207.34</strain>
    </source>
</reference>
<keyword evidence="1" id="KW-0472">Membrane</keyword>
<organism evidence="2 3">
    <name type="scientific">Glonium stellatum</name>
    <dbReference type="NCBI Taxonomy" id="574774"/>
    <lineage>
        <taxon>Eukaryota</taxon>
        <taxon>Fungi</taxon>
        <taxon>Dikarya</taxon>
        <taxon>Ascomycota</taxon>
        <taxon>Pezizomycotina</taxon>
        <taxon>Dothideomycetes</taxon>
        <taxon>Pleosporomycetidae</taxon>
        <taxon>Gloniales</taxon>
        <taxon>Gloniaceae</taxon>
        <taxon>Glonium</taxon>
    </lineage>
</organism>
<evidence type="ECO:0000313" key="2">
    <source>
        <dbReference type="EMBL" id="OCL09663.1"/>
    </source>
</evidence>
<dbReference type="Proteomes" id="UP000250140">
    <property type="component" value="Unassembled WGS sequence"/>
</dbReference>
<gene>
    <name evidence="2" type="ORF">AOQ84DRAFT_363072</name>
</gene>
<keyword evidence="1" id="KW-0812">Transmembrane</keyword>
<keyword evidence="3" id="KW-1185">Reference proteome</keyword>